<proteinExistence type="predicted"/>
<keyword evidence="1" id="KW-1133">Transmembrane helix</keyword>
<evidence type="ECO:0000313" key="2">
    <source>
        <dbReference type="EMBL" id="MFD1044503.1"/>
    </source>
</evidence>
<sequence length="65" mass="6640">MARNTIPGLKSGGGLPKLVGLALAATLVVLLIKYPNETAGWVTGLVHGIGDLIDGLATVFRKAAE</sequence>
<evidence type="ECO:0000256" key="1">
    <source>
        <dbReference type="SAM" id="Phobius"/>
    </source>
</evidence>
<name>A0ABW3M307_9PSEU</name>
<dbReference type="EMBL" id="JBHTIS010000066">
    <property type="protein sequence ID" value="MFD1044503.1"/>
    <property type="molecule type" value="Genomic_DNA"/>
</dbReference>
<keyword evidence="1" id="KW-0812">Transmembrane</keyword>
<accession>A0ABW3M307</accession>
<gene>
    <name evidence="2" type="ORF">ACFQ1S_02310</name>
</gene>
<dbReference type="Proteomes" id="UP001597045">
    <property type="component" value="Unassembled WGS sequence"/>
</dbReference>
<keyword evidence="3" id="KW-1185">Reference proteome</keyword>
<evidence type="ECO:0000313" key="3">
    <source>
        <dbReference type="Proteomes" id="UP001597045"/>
    </source>
</evidence>
<reference evidence="3" key="1">
    <citation type="journal article" date="2019" name="Int. J. Syst. Evol. Microbiol.">
        <title>The Global Catalogue of Microorganisms (GCM) 10K type strain sequencing project: providing services to taxonomists for standard genome sequencing and annotation.</title>
        <authorList>
            <consortium name="The Broad Institute Genomics Platform"/>
            <consortium name="The Broad Institute Genome Sequencing Center for Infectious Disease"/>
            <person name="Wu L."/>
            <person name="Ma J."/>
        </authorList>
    </citation>
    <scope>NUCLEOTIDE SEQUENCE [LARGE SCALE GENOMIC DNA]</scope>
    <source>
        <strain evidence="3">JCM 31486</strain>
    </source>
</reference>
<keyword evidence="1" id="KW-0472">Membrane</keyword>
<feature type="transmembrane region" description="Helical" evidence="1">
    <location>
        <begin position="12"/>
        <end position="32"/>
    </location>
</feature>
<protein>
    <submittedName>
        <fullName evidence="2">Uncharacterized protein</fullName>
    </submittedName>
</protein>
<comment type="caution">
    <text evidence="2">The sequence shown here is derived from an EMBL/GenBank/DDBJ whole genome shotgun (WGS) entry which is preliminary data.</text>
</comment>
<organism evidence="2 3">
    <name type="scientific">Kibdelosporangium lantanae</name>
    <dbReference type="NCBI Taxonomy" id="1497396"/>
    <lineage>
        <taxon>Bacteria</taxon>
        <taxon>Bacillati</taxon>
        <taxon>Actinomycetota</taxon>
        <taxon>Actinomycetes</taxon>
        <taxon>Pseudonocardiales</taxon>
        <taxon>Pseudonocardiaceae</taxon>
        <taxon>Kibdelosporangium</taxon>
    </lineage>
</organism>